<name>A0A915D1R0_9BILA</name>
<sequence>MSPVNFGEKVSSQSIPVEINLEEKADPQKLNFDVNEVNCSIFELVQQSLRSVVAKYTANGHTAFMLAAGDSAVTPHYFAGLGISSGMNMVDNILENIVKFDRDQLQEEDLVKKINDGAGVVTEQALENGQEFVTPLEDEEKKRIAEQKMHFEFVKMMKINTKQMYEFEIQKPSFKLLFSQKNIGFKIIAGENTFYAKITPEGLIEARRSETEAPAIFFTILHAVKNFS</sequence>
<keyword evidence="1" id="KW-1185">Reference proteome</keyword>
<dbReference type="AlphaFoldDB" id="A0A915D1R0"/>
<dbReference type="Proteomes" id="UP000887574">
    <property type="component" value="Unplaced"/>
</dbReference>
<organism evidence="1 2">
    <name type="scientific">Ditylenchus dipsaci</name>
    <dbReference type="NCBI Taxonomy" id="166011"/>
    <lineage>
        <taxon>Eukaryota</taxon>
        <taxon>Metazoa</taxon>
        <taxon>Ecdysozoa</taxon>
        <taxon>Nematoda</taxon>
        <taxon>Chromadorea</taxon>
        <taxon>Rhabditida</taxon>
        <taxon>Tylenchina</taxon>
        <taxon>Tylenchomorpha</taxon>
        <taxon>Sphaerularioidea</taxon>
        <taxon>Anguinidae</taxon>
        <taxon>Anguininae</taxon>
        <taxon>Ditylenchus</taxon>
    </lineage>
</organism>
<evidence type="ECO:0000313" key="2">
    <source>
        <dbReference type="WBParaSite" id="jg14626"/>
    </source>
</evidence>
<reference evidence="2" key="1">
    <citation type="submission" date="2022-11" db="UniProtKB">
        <authorList>
            <consortium name="WormBaseParasite"/>
        </authorList>
    </citation>
    <scope>IDENTIFICATION</scope>
</reference>
<dbReference type="WBParaSite" id="jg14626">
    <property type="protein sequence ID" value="jg14626"/>
    <property type="gene ID" value="jg14626"/>
</dbReference>
<evidence type="ECO:0000313" key="1">
    <source>
        <dbReference type="Proteomes" id="UP000887574"/>
    </source>
</evidence>
<proteinExistence type="predicted"/>
<protein>
    <submittedName>
        <fullName evidence="2">Uncharacterized protein</fullName>
    </submittedName>
</protein>
<accession>A0A915D1R0</accession>